<name>A0ABN7Z812_9BURK</name>
<keyword evidence="4" id="KW-1185">Reference proteome</keyword>
<dbReference type="Proteomes" id="UP000706525">
    <property type="component" value="Unassembled WGS sequence"/>
</dbReference>
<dbReference type="RefSeq" id="WP_223992496.1">
    <property type="nucleotide sequence ID" value="NZ_CAJZAG010000009.1"/>
</dbReference>
<proteinExistence type="predicted"/>
<reference evidence="3 4" key="1">
    <citation type="submission" date="2021-08" db="EMBL/GenBank/DDBJ databases">
        <authorList>
            <person name="Peeters C."/>
        </authorList>
    </citation>
    <scope>NUCLEOTIDE SEQUENCE [LARGE SCALE GENOMIC DNA]</scope>
    <source>
        <strain evidence="3 4">LMG 32289</strain>
    </source>
</reference>
<feature type="signal peptide" evidence="2">
    <location>
        <begin position="1"/>
        <end position="28"/>
    </location>
</feature>
<evidence type="ECO:0000313" key="4">
    <source>
        <dbReference type="Proteomes" id="UP000706525"/>
    </source>
</evidence>
<protein>
    <submittedName>
        <fullName evidence="3">Uncharacterized protein</fullName>
    </submittedName>
</protein>
<feature type="compositionally biased region" description="Basic and acidic residues" evidence="1">
    <location>
        <begin position="56"/>
        <end position="68"/>
    </location>
</feature>
<feature type="region of interest" description="Disordered" evidence="1">
    <location>
        <begin position="34"/>
        <end position="114"/>
    </location>
</feature>
<sequence length="114" mass="12271">MTKKNLTLRTTTLVGALAAGLMSMTAFAQTTAPATGATGANTVPPGYTQVQPPKDPLVERREARREASQEYSAQKKAAKSEYKQDVGAAKQERKDAYKAANENAKQDLQQGTKQ</sequence>
<feature type="compositionally biased region" description="Basic and acidic residues" evidence="1">
    <location>
        <begin position="78"/>
        <end position="97"/>
    </location>
</feature>
<organism evidence="3 4">
    <name type="scientific">Cupriavidus pampae</name>
    <dbReference type="NCBI Taxonomy" id="659251"/>
    <lineage>
        <taxon>Bacteria</taxon>
        <taxon>Pseudomonadati</taxon>
        <taxon>Pseudomonadota</taxon>
        <taxon>Betaproteobacteria</taxon>
        <taxon>Burkholderiales</taxon>
        <taxon>Burkholderiaceae</taxon>
        <taxon>Cupriavidus</taxon>
    </lineage>
</organism>
<evidence type="ECO:0000256" key="2">
    <source>
        <dbReference type="SAM" id="SignalP"/>
    </source>
</evidence>
<evidence type="ECO:0000313" key="3">
    <source>
        <dbReference type="EMBL" id="CAG9180457.1"/>
    </source>
</evidence>
<gene>
    <name evidence="3" type="ORF">LMG32289_04625</name>
</gene>
<feature type="chain" id="PRO_5045902710" evidence="2">
    <location>
        <begin position="29"/>
        <end position="114"/>
    </location>
</feature>
<accession>A0ABN7Z812</accession>
<feature type="compositionally biased region" description="Low complexity" evidence="1">
    <location>
        <begin position="34"/>
        <end position="46"/>
    </location>
</feature>
<dbReference type="EMBL" id="CAJZAG010000009">
    <property type="protein sequence ID" value="CAG9180457.1"/>
    <property type="molecule type" value="Genomic_DNA"/>
</dbReference>
<comment type="caution">
    <text evidence="3">The sequence shown here is derived from an EMBL/GenBank/DDBJ whole genome shotgun (WGS) entry which is preliminary data.</text>
</comment>
<keyword evidence="2" id="KW-0732">Signal</keyword>
<evidence type="ECO:0000256" key="1">
    <source>
        <dbReference type="SAM" id="MobiDB-lite"/>
    </source>
</evidence>